<evidence type="ECO:0000313" key="1">
    <source>
        <dbReference type="EMBL" id="PYY29780.1"/>
    </source>
</evidence>
<sequence length="359" mass="40692">MITKDQRNQVQQFYAEGSFTQLTKLFDSYTAVEWLDFADQAGRVIHMEVLSLYIEASFHIGNIHRVDSDLIPCLKGIFTTQTESSENESFVRQLLDITEGMVLVFHEPCDGYAVMGKIGPWLDRGQLVPDLRFKAIYTMALANLRTGNLLDAQAKLHERPTSGSSYWDTKLKDMETSLGECSLLYTDAVQSPSRKRAALLELTRIDSWIGDLAISPDGSIGAVMDYSGQLKLIRIQDGMELKVLTDYKSLFSEEKAMEVRLVFSPDGKFLAVGMAVGLVAVVDLQRLEFVREFKYPGLDWEQLDRNAYYEEYTHVSFSTSGKYLLIIPTAKQYVLRAITDILYQLNTEPSISWILVQVK</sequence>
<protein>
    <submittedName>
        <fullName evidence="1">Protein kinase domain protein</fullName>
    </submittedName>
</protein>
<dbReference type="GO" id="GO:0016301">
    <property type="term" value="F:kinase activity"/>
    <property type="evidence" value="ECO:0007669"/>
    <property type="project" value="UniProtKB-KW"/>
</dbReference>
<evidence type="ECO:0000313" key="2">
    <source>
        <dbReference type="Proteomes" id="UP000247459"/>
    </source>
</evidence>
<dbReference type="RefSeq" id="WP_110758068.1">
    <property type="nucleotide sequence ID" value="NZ_PRLG01000015.1"/>
</dbReference>
<dbReference type="Proteomes" id="UP000247459">
    <property type="component" value="Unassembled WGS sequence"/>
</dbReference>
<name>A0A2W0CAR6_9BACL</name>
<dbReference type="EMBL" id="PRLG01000015">
    <property type="protein sequence ID" value="PYY29780.1"/>
    <property type="molecule type" value="Genomic_DNA"/>
</dbReference>
<reference evidence="1 2" key="1">
    <citation type="submission" date="2018-01" db="EMBL/GenBank/DDBJ databases">
        <title>Genome sequence of the PGP bacterium Paenibacillus illinoisensis E3.</title>
        <authorList>
            <person name="Rolli E."/>
            <person name="Marasco R."/>
            <person name="Bessem C."/>
            <person name="Michoud G."/>
            <person name="Gaiarsa S."/>
            <person name="Borin S."/>
            <person name="Daffonchio D."/>
        </authorList>
    </citation>
    <scope>NUCLEOTIDE SEQUENCE [LARGE SCALE GENOMIC DNA]</scope>
    <source>
        <strain evidence="1 2">E3</strain>
    </source>
</reference>
<dbReference type="InterPro" id="IPR015943">
    <property type="entry name" value="WD40/YVTN_repeat-like_dom_sf"/>
</dbReference>
<organism evidence="1 2">
    <name type="scientific">Paenibacillus illinoisensis</name>
    <dbReference type="NCBI Taxonomy" id="59845"/>
    <lineage>
        <taxon>Bacteria</taxon>
        <taxon>Bacillati</taxon>
        <taxon>Bacillota</taxon>
        <taxon>Bacilli</taxon>
        <taxon>Bacillales</taxon>
        <taxon>Paenibacillaceae</taxon>
        <taxon>Paenibacillus</taxon>
    </lineage>
</organism>
<dbReference type="OrthoDB" id="2547274at2"/>
<keyword evidence="1" id="KW-0418">Kinase</keyword>
<gene>
    <name evidence="1" type="ORF">PIL02S_01980</name>
</gene>
<dbReference type="AlphaFoldDB" id="A0A2W0CAR6"/>
<accession>A0A2W0CAR6</accession>
<comment type="caution">
    <text evidence="1">The sequence shown here is derived from an EMBL/GenBank/DDBJ whole genome shotgun (WGS) entry which is preliminary data.</text>
</comment>
<dbReference type="Gene3D" id="2.130.10.10">
    <property type="entry name" value="YVTN repeat-like/Quinoprotein amine dehydrogenase"/>
    <property type="match status" value="1"/>
</dbReference>
<proteinExistence type="predicted"/>
<keyword evidence="1" id="KW-0808">Transferase</keyword>
<dbReference type="SUPFAM" id="SSF69322">
    <property type="entry name" value="Tricorn protease domain 2"/>
    <property type="match status" value="1"/>
</dbReference>